<sequence length="86" mass="9420">MVVGSFLDPSDGTDTTPGRAVSILGRPHRYTSPNLTNNAGNRWRRRTPRDVDGAEVAQDVMISVMALARNLSYRLLVGETGRKLHG</sequence>
<dbReference type="EMBL" id="KN833782">
    <property type="protein sequence ID" value="KIK19567.1"/>
    <property type="molecule type" value="Genomic_DNA"/>
</dbReference>
<feature type="region of interest" description="Disordered" evidence="1">
    <location>
        <begin position="1"/>
        <end position="45"/>
    </location>
</feature>
<reference evidence="2 3" key="1">
    <citation type="submission" date="2014-04" db="EMBL/GenBank/DDBJ databases">
        <authorList>
            <consortium name="DOE Joint Genome Institute"/>
            <person name="Kuo A."/>
            <person name="Kohler A."/>
            <person name="Costa M.D."/>
            <person name="Nagy L.G."/>
            <person name="Floudas D."/>
            <person name="Copeland A."/>
            <person name="Barry K.W."/>
            <person name="Cichocki N."/>
            <person name="Veneault-Fourrey C."/>
            <person name="LaButti K."/>
            <person name="Lindquist E.A."/>
            <person name="Lipzen A."/>
            <person name="Lundell T."/>
            <person name="Morin E."/>
            <person name="Murat C."/>
            <person name="Sun H."/>
            <person name="Tunlid A."/>
            <person name="Henrissat B."/>
            <person name="Grigoriev I.V."/>
            <person name="Hibbett D.S."/>
            <person name="Martin F."/>
            <person name="Nordberg H.P."/>
            <person name="Cantor M.N."/>
            <person name="Hua S.X."/>
        </authorList>
    </citation>
    <scope>NUCLEOTIDE SEQUENCE [LARGE SCALE GENOMIC DNA]</scope>
    <source>
        <strain evidence="2 3">441</strain>
    </source>
</reference>
<feature type="compositionally biased region" description="Polar residues" evidence="1">
    <location>
        <begin position="31"/>
        <end position="40"/>
    </location>
</feature>
<dbReference type="HOGENOM" id="CLU_2498730_0_0_1"/>
<evidence type="ECO:0000313" key="2">
    <source>
        <dbReference type="EMBL" id="KIK19567.1"/>
    </source>
</evidence>
<proteinExistence type="predicted"/>
<accession>A0A0C9ZAR9</accession>
<dbReference type="Proteomes" id="UP000054018">
    <property type="component" value="Unassembled WGS sequence"/>
</dbReference>
<reference evidence="3" key="2">
    <citation type="submission" date="2015-01" db="EMBL/GenBank/DDBJ databases">
        <title>Evolutionary Origins and Diversification of the Mycorrhizal Mutualists.</title>
        <authorList>
            <consortium name="DOE Joint Genome Institute"/>
            <consortium name="Mycorrhizal Genomics Consortium"/>
            <person name="Kohler A."/>
            <person name="Kuo A."/>
            <person name="Nagy L.G."/>
            <person name="Floudas D."/>
            <person name="Copeland A."/>
            <person name="Barry K.W."/>
            <person name="Cichocki N."/>
            <person name="Veneault-Fourrey C."/>
            <person name="LaButti K."/>
            <person name="Lindquist E.A."/>
            <person name="Lipzen A."/>
            <person name="Lundell T."/>
            <person name="Morin E."/>
            <person name="Murat C."/>
            <person name="Riley R."/>
            <person name="Ohm R."/>
            <person name="Sun H."/>
            <person name="Tunlid A."/>
            <person name="Henrissat B."/>
            <person name="Grigoriev I.V."/>
            <person name="Hibbett D.S."/>
            <person name="Martin F."/>
        </authorList>
    </citation>
    <scope>NUCLEOTIDE SEQUENCE [LARGE SCALE GENOMIC DNA]</scope>
    <source>
        <strain evidence="3">441</strain>
    </source>
</reference>
<keyword evidence="3" id="KW-1185">Reference proteome</keyword>
<dbReference type="AlphaFoldDB" id="A0A0C9ZAR9"/>
<evidence type="ECO:0000313" key="3">
    <source>
        <dbReference type="Proteomes" id="UP000054018"/>
    </source>
</evidence>
<evidence type="ECO:0000256" key="1">
    <source>
        <dbReference type="SAM" id="MobiDB-lite"/>
    </source>
</evidence>
<gene>
    <name evidence="2" type="ORF">PISMIDRAFT_683046</name>
</gene>
<name>A0A0C9ZAR9_9AGAM</name>
<protein>
    <submittedName>
        <fullName evidence="2">Uncharacterized protein</fullName>
    </submittedName>
</protein>
<organism evidence="2 3">
    <name type="scientific">Pisolithus microcarpus 441</name>
    <dbReference type="NCBI Taxonomy" id="765257"/>
    <lineage>
        <taxon>Eukaryota</taxon>
        <taxon>Fungi</taxon>
        <taxon>Dikarya</taxon>
        <taxon>Basidiomycota</taxon>
        <taxon>Agaricomycotina</taxon>
        <taxon>Agaricomycetes</taxon>
        <taxon>Agaricomycetidae</taxon>
        <taxon>Boletales</taxon>
        <taxon>Sclerodermatineae</taxon>
        <taxon>Pisolithaceae</taxon>
        <taxon>Pisolithus</taxon>
    </lineage>
</organism>